<gene>
    <name evidence="1" type="ORF">F4821DRAFT_273607</name>
</gene>
<organism evidence="1 2">
    <name type="scientific">Hypoxylon rubiginosum</name>
    <dbReference type="NCBI Taxonomy" id="110542"/>
    <lineage>
        <taxon>Eukaryota</taxon>
        <taxon>Fungi</taxon>
        <taxon>Dikarya</taxon>
        <taxon>Ascomycota</taxon>
        <taxon>Pezizomycotina</taxon>
        <taxon>Sordariomycetes</taxon>
        <taxon>Xylariomycetidae</taxon>
        <taxon>Xylariales</taxon>
        <taxon>Hypoxylaceae</taxon>
        <taxon>Hypoxylon</taxon>
    </lineage>
</organism>
<evidence type="ECO:0000313" key="1">
    <source>
        <dbReference type="EMBL" id="KAI6080781.1"/>
    </source>
</evidence>
<protein>
    <submittedName>
        <fullName evidence="1">Uncharacterized protein</fullName>
    </submittedName>
</protein>
<proteinExistence type="predicted"/>
<name>A0ACC0CK81_9PEZI</name>
<accession>A0ACC0CK81</accession>
<keyword evidence="2" id="KW-1185">Reference proteome</keyword>
<reference evidence="1 2" key="1">
    <citation type="journal article" date="2022" name="New Phytol.">
        <title>Ecological generalism drives hyperdiversity of secondary metabolite gene clusters in xylarialean endophytes.</title>
        <authorList>
            <person name="Franco M.E.E."/>
            <person name="Wisecaver J.H."/>
            <person name="Arnold A.E."/>
            <person name="Ju Y.M."/>
            <person name="Slot J.C."/>
            <person name="Ahrendt S."/>
            <person name="Moore L.P."/>
            <person name="Eastman K.E."/>
            <person name="Scott K."/>
            <person name="Konkel Z."/>
            <person name="Mondo S.J."/>
            <person name="Kuo A."/>
            <person name="Hayes R.D."/>
            <person name="Haridas S."/>
            <person name="Andreopoulos B."/>
            <person name="Riley R."/>
            <person name="LaButti K."/>
            <person name="Pangilinan J."/>
            <person name="Lipzen A."/>
            <person name="Amirebrahimi M."/>
            <person name="Yan J."/>
            <person name="Adam C."/>
            <person name="Keymanesh K."/>
            <person name="Ng V."/>
            <person name="Louie K."/>
            <person name="Northen T."/>
            <person name="Drula E."/>
            <person name="Henrissat B."/>
            <person name="Hsieh H.M."/>
            <person name="Youens-Clark K."/>
            <person name="Lutzoni F."/>
            <person name="Miadlikowska J."/>
            <person name="Eastwood D.C."/>
            <person name="Hamelin R.C."/>
            <person name="Grigoriev I.V."/>
            <person name="U'Ren J.M."/>
        </authorList>
    </citation>
    <scope>NUCLEOTIDE SEQUENCE [LARGE SCALE GENOMIC DNA]</scope>
    <source>
        <strain evidence="1 2">ER1909</strain>
    </source>
</reference>
<sequence length="211" mass="24260">MNEALCSVLCGEDMWCFDTEGRHIKFNEDGTGELWCRCNFNYWIAAEFKWRRIESSCNQTEIPRTLRQARENNNAKLLGQLDLDMTLSKQLPKWTEGSTLKTSTMVNEHSLTDDAFRPKSYAVRIEKGNFVEPSSIGFLPNSDKPRFAIRLLFDKSPYPPRSEWKTPDGGPDTGEFWDHVEFVSRCSPDLLKEGKAMNELTTGGWYECIVV</sequence>
<dbReference type="Proteomes" id="UP001497680">
    <property type="component" value="Unassembled WGS sequence"/>
</dbReference>
<evidence type="ECO:0000313" key="2">
    <source>
        <dbReference type="Proteomes" id="UP001497680"/>
    </source>
</evidence>
<dbReference type="EMBL" id="MU394423">
    <property type="protein sequence ID" value="KAI6080781.1"/>
    <property type="molecule type" value="Genomic_DNA"/>
</dbReference>
<comment type="caution">
    <text evidence="1">The sequence shown here is derived from an EMBL/GenBank/DDBJ whole genome shotgun (WGS) entry which is preliminary data.</text>
</comment>